<name>A0A820QDG6_9BILA</name>
<comment type="similarity">
    <text evidence="5">Belongs to the protein kinase superfamily. STE Ser/Thr protein kinase family. MAP kinase kinase subfamily.</text>
</comment>
<evidence type="ECO:0000256" key="7">
    <source>
        <dbReference type="SAM" id="MobiDB-lite"/>
    </source>
</evidence>
<dbReference type="Proteomes" id="UP000663851">
    <property type="component" value="Unassembled WGS sequence"/>
</dbReference>
<protein>
    <recommendedName>
        <fullName evidence="6">mitogen-activated protein kinase kinase</fullName>
        <ecNumber evidence="6">2.7.12.2</ecNumber>
    </recommendedName>
</protein>
<proteinExistence type="inferred from homology"/>
<dbReference type="Pfam" id="PF00069">
    <property type="entry name" value="Pkinase"/>
    <property type="match status" value="1"/>
</dbReference>
<dbReference type="AlphaFoldDB" id="A0A820QDG6"/>
<reference evidence="9" key="1">
    <citation type="submission" date="2021-02" db="EMBL/GenBank/DDBJ databases">
        <authorList>
            <person name="Nowell W R."/>
        </authorList>
    </citation>
    <scope>NUCLEOTIDE SEQUENCE</scope>
</reference>
<accession>A0A820QDG6</accession>
<feature type="compositionally biased region" description="Basic and acidic residues" evidence="7">
    <location>
        <begin position="1"/>
        <end position="10"/>
    </location>
</feature>
<evidence type="ECO:0000256" key="1">
    <source>
        <dbReference type="ARBA" id="ARBA00022679"/>
    </source>
</evidence>
<sequence length="283" mass="33062">MESTSSEEKQQTNTGDIHPIIHVGAPSSRNRGLSIGRLRIFDDSIDWDDIPSIDDKPCQKQMLTKLDKFMRENTRSHILQFYGALCHEIVILNRICRKCSCLYHICSLGYLKSRWNIIRPNVKPLNILVSRTAIKLFNSGITNTTFNQYPRYHGLDSRHERIDPIEIIGDDYDERSDVWSLGLTIYELSTGYYPFEGRTIPFDNMKQIVFGPSLELTLDRLSDHCKNFLNTCLNKDRNQRSKYEQLLKHPFLQQESESQQMESIFAYFPDTIDRLQQNMNESK</sequence>
<evidence type="ECO:0000259" key="8">
    <source>
        <dbReference type="PROSITE" id="PS50011"/>
    </source>
</evidence>
<dbReference type="PANTHER" id="PTHR48013:SF11">
    <property type="entry name" value="LICORNE"/>
    <property type="match status" value="1"/>
</dbReference>
<keyword evidence="4" id="KW-0067">ATP-binding</keyword>
<dbReference type="GO" id="GO:0004708">
    <property type="term" value="F:MAP kinase kinase activity"/>
    <property type="evidence" value="ECO:0007669"/>
    <property type="project" value="UniProtKB-EC"/>
</dbReference>
<dbReference type="GO" id="GO:0051403">
    <property type="term" value="P:stress-activated MAPK cascade"/>
    <property type="evidence" value="ECO:0007669"/>
    <property type="project" value="TreeGrafter"/>
</dbReference>
<evidence type="ECO:0000256" key="4">
    <source>
        <dbReference type="ARBA" id="ARBA00022840"/>
    </source>
</evidence>
<feature type="region of interest" description="Disordered" evidence="7">
    <location>
        <begin position="1"/>
        <end position="25"/>
    </location>
</feature>
<dbReference type="Gene3D" id="1.10.510.10">
    <property type="entry name" value="Transferase(Phosphotransferase) domain 1"/>
    <property type="match status" value="1"/>
</dbReference>
<dbReference type="InterPro" id="IPR000719">
    <property type="entry name" value="Prot_kinase_dom"/>
</dbReference>
<dbReference type="SUPFAM" id="SSF56112">
    <property type="entry name" value="Protein kinase-like (PK-like)"/>
    <property type="match status" value="1"/>
</dbReference>
<keyword evidence="3" id="KW-0418">Kinase</keyword>
<organism evidence="9 10">
    <name type="scientific">Rotaria socialis</name>
    <dbReference type="NCBI Taxonomy" id="392032"/>
    <lineage>
        <taxon>Eukaryota</taxon>
        <taxon>Metazoa</taxon>
        <taxon>Spiralia</taxon>
        <taxon>Gnathifera</taxon>
        <taxon>Rotifera</taxon>
        <taxon>Eurotatoria</taxon>
        <taxon>Bdelloidea</taxon>
        <taxon>Philodinida</taxon>
        <taxon>Philodinidae</taxon>
        <taxon>Rotaria</taxon>
    </lineage>
</organism>
<dbReference type="PANTHER" id="PTHR48013">
    <property type="entry name" value="DUAL SPECIFICITY MITOGEN-ACTIVATED PROTEIN KINASE KINASE 5-RELATED"/>
    <property type="match status" value="1"/>
</dbReference>
<evidence type="ECO:0000313" key="9">
    <source>
        <dbReference type="EMBL" id="CAF4417486.1"/>
    </source>
</evidence>
<evidence type="ECO:0000256" key="3">
    <source>
        <dbReference type="ARBA" id="ARBA00022777"/>
    </source>
</evidence>
<dbReference type="EC" id="2.7.12.2" evidence="6"/>
<dbReference type="SMART" id="SM00220">
    <property type="entry name" value="S_TKc"/>
    <property type="match status" value="1"/>
</dbReference>
<evidence type="ECO:0000256" key="6">
    <source>
        <dbReference type="ARBA" id="ARBA00038999"/>
    </source>
</evidence>
<dbReference type="GO" id="GO:0005524">
    <property type="term" value="F:ATP binding"/>
    <property type="evidence" value="ECO:0007669"/>
    <property type="project" value="UniProtKB-KW"/>
</dbReference>
<comment type="caution">
    <text evidence="9">The sequence shown here is derived from an EMBL/GenBank/DDBJ whole genome shotgun (WGS) entry which is preliminary data.</text>
</comment>
<dbReference type="EMBL" id="CAJOBO010001897">
    <property type="protein sequence ID" value="CAF4417486.1"/>
    <property type="molecule type" value="Genomic_DNA"/>
</dbReference>
<evidence type="ECO:0000256" key="2">
    <source>
        <dbReference type="ARBA" id="ARBA00022741"/>
    </source>
</evidence>
<evidence type="ECO:0000256" key="5">
    <source>
        <dbReference type="ARBA" id="ARBA00038035"/>
    </source>
</evidence>
<dbReference type="InterPro" id="IPR011009">
    <property type="entry name" value="Kinase-like_dom_sf"/>
</dbReference>
<feature type="domain" description="Protein kinase" evidence="8">
    <location>
        <begin position="1"/>
        <end position="252"/>
    </location>
</feature>
<gene>
    <name evidence="9" type="ORF">HFQ381_LOCUS21306</name>
</gene>
<evidence type="ECO:0000313" key="10">
    <source>
        <dbReference type="Proteomes" id="UP000663851"/>
    </source>
</evidence>
<dbReference type="PROSITE" id="PS50011">
    <property type="entry name" value="PROTEIN_KINASE_DOM"/>
    <property type="match status" value="1"/>
</dbReference>
<keyword evidence="2" id="KW-0547">Nucleotide-binding</keyword>
<keyword evidence="1" id="KW-0808">Transferase</keyword>